<protein>
    <submittedName>
        <fullName evidence="4">Efflux RND transporter periplasmic adaptor subunit</fullName>
    </submittedName>
</protein>
<evidence type="ECO:0000313" key="4">
    <source>
        <dbReference type="EMBL" id="MBK6972075.1"/>
    </source>
</evidence>
<comment type="caution">
    <text evidence="4">The sequence shown here is derived from an EMBL/GenBank/DDBJ whole genome shotgun (WGS) entry which is preliminary data.</text>
</comment>
<dbReference type="PANTHER" id="PTHR30469:SF15">
    <property type="entry name" value="HLYD FAMILY OF SECRETION PROTEINS"/>
    <property type="match status" value="1"/>
</dbReference>
<name>A0A9D7DWE2_9PROT</name>
<dbReference type="Gene3D" id="1.10.287.470">
    <property type="entry name" value="Helix hairpin bin"/>
    <property type="match status" value="1"/>
</dbReference>
<evidence type="ECO:0000256" key="1">
    <source>
        <dbReference type="ARBA" id="ARBA00009477"/>
    </source>
</evidence>
<sequence length="336" mass="35702">MARGLPACDLAPRTAAARPALAAQTLVRRAAGLILALAALPALTATPVASAAKPFGCLIEPDRVADIGSQVIGVVERLGAERGDRVSAGQPLLTLRAEVERANAGVAETRARVDADVLAARASLALAEQKLRRAQALVSAKFVSAQTLDQAAAELELARQKLAQTRGQQRIWAEERRVAEAQLALRTIRSPFAGVVVERFVDLGERVEEKPLMRVAVLDPLRVELMVPSTQYRAISVGDQLTIRPELPGIEPVSATVSQVDHVLDAASNSFRVRLSLPNPHNRLRAGLRCKADLAPVAVNSAPRAVPPSHQAATSLRFATSLQIPAAIRPVASSRP</sequence>
<reference evidence="4" key="1">
    <citation type="submission" date="2020-10" db="EMBL/GenBank/DDBJ databases">
        <title>Connecting structure to function with the recovery of over 1000 high-quality activated sludge metagenome-assembled genomes encoding full-length rRNA genes using long-read sequencing.</title>
        <authorList>
            <person name="Singleton C.M."/>
            <person name="Petriglieri F."/>
            <person name="Kristensen J.M."/>
            <person name="Kirkegaard R.H."/>
            <person name="Michaelsen T.Y."/>
            <person name="Andersen M.H."/>
            <person name="Karst S.M."/>
            <person name="Dueholm M.S."/>
            <person name="Nielsen P.H."/>
            <person name="Albertsen M."/>
        </authorList>
    </citation>
    <scope>NUCLEOTIDE SEQUENCE</scope>
    <source>
        <strain evidence="4">Bjer_18-Q3-R1-45_BAT3C.347</strain>
    </source>
</reference>
<dbReference type="SUPFAM" id="SSF111369">
    <property type="entry name" value="HlyD-like secretion proteins"/>
    <property type="match status" value="1"/>
</dbReference>
<dbReference type="GO" id="GO:0015562">
    <property type="term" value="F:efflux transmembrane transporter activity"/>
    <property type="evidence" value="ECO:0007669"/>
    <property type="project" value="TreeGrafter"/>
</dbReference>
<dbReference type="NCBIfam" id="TIGR01730">
    <property type="entry name" value="RND_mfp"/>
    <property type="match status" value="1"/>
</dbReference>
<dbReference type="Pfam" id="PF25973">
    <property type="entry name" value="BSH_CzcB"/>
    <property type="match status" value="1"/>
</dbReference>
<dbReference type="GO" id="GO:1990281">
    <property type="term" value="C:efflux pump complex"/>
    <property type="evidence" value="ECO:0007669"/>
    <property type="project" value="TreeGrafter"/>
</dbReference>
<evidence type="ECO:0000313" key="5">
    <source>
        <dbReference type="Proteomes" id="UP000807785"/>
    </source>
</evidence>
<evidence type="ECO:0000259" key="3">
    <source>
        <dbReference type="Pfam" id="PF25973"/>
    </source>
</evidence>
<accession>A0A9D7DWE2</accession>
<dbReference type="Proteomes" id="UP000807785">
    <property type="component" value="Unassembled WGS sequence"/>
</dbReference>
<comment type="similarity">
    <text evidence="1">Belongs to the membrane fusion protein (MFP) (TC 8.A.1) family.</text>
</comment>
<dbReference type="InterPro" id="IPR006143">
    <property type="entry name" value="RND_pump_MFP"/>
</dbReference>
<dbReference type="AlphaFoldDB" id="A0A9D7DWE2"/>
<dbReference type="Pfam" id="PF25954">
    <property type="entry name" value="Beta-barrel_RND_2"/>
    <property type="match status" value="1"/>
</dbReference>
<dbReference type="EMBL" id="JADJEV010000002">
    <property type="protein sequence ID" value="MBK6972075.1"/>
    <property type="molecule type" value="Genomic_DNA"/>
</dbReference>
<dbReference type="Gene3D" id="2.40.50.100">
    <property type="match status" value="1"/>
</dbReference>
<dbReference type="InterPro" id="IPR058647">
    <property type="entry name" value="BSH_CzcB-like"/>
</dbReference>
<proteinExistence type="inferred from homology"/>
<organism evidence="4 5">
    <name type="scientific">Candidatus Methylophosphatis roskildensis</name>
    <dbReference type="NCBI Taxonomy" id="2899263"/>
    <lineage>
        <taxon>Bacteria</taxon>
        <taxon>Pseudomonadati</taxon>
        <taxon>Pseudomonadota</taxon>
        <taxon>Betaproteobacteria</taxon>
        <taxon>Nitrosomonadales</taxon>
        <taxon>Sterolibacteriaceae</taxon>
        <taxon>Candidatus Methylophosphatis</taxon>
    </lineage>
</organism>
<dbReference type="PANTHER" id="PTHR30469">
    <property type="entry name" value="MULTIDRUG RESISTANCE PROTEIN MDTA"/>
    <property type="match status" value="1"/>
</dbReference>
<dbReference type="Gene3D" id="2.40.30.170">
    <property type="match status" value="1"/>
</dbReference>
<evidence type="ECO:0000259" key="2">
    <source>
        <dbReference type="Pfam" id="PF25954"/>
    </source>
</evidence>
<feature type="domain" description="CzcB-like barrel-sandwich hybrid" evidence="3">
    <location>
        <begin position="63"/>
        <end position="210"/>
    </location>
</feature>
<feature type="domain" description="CusB-like beta-barrel" evidence="2">
    <location>
        <begin position="223"/>
        <end position="295"/>
    </location>
</feature>
<dbReference type="InterPro" id="IPR058792">
    <property type="entry name" value="Beta-barrel_RND_2"/>
</dbReference>
<gene>
    <name evidence="4" type="ORF">IPH26_03680</name>
</gene>